<sequence>MKTSERLKALLEDKWKQYVRHNFVEMLRQGTLDKDSFRFYIIQDSKYVEMMIDSVIRASSLAGFKDSEKILRSVIFGRDSGMEVHKKIHSELNITEEEIKRTGYTLVNYAYTRHLYYYSTKSWKLFLSAWLPCMWGYSEIGEYTMNSPDHLYSSWATFYASEDYKSRVEVILEAIDSIPFSEDMVQPFSNSISFEIMFWDSALRKDRTDIMG</sequence>
<evidence type="ECO:0000313" key="2">
    <source>
        <dbReference type="EMBL" id="EZQ06572.1"/>
    </source>
</evidence>
<evidence type="ECO:0000313" key="3">
    <source>
        <dbReference type="Proteomes" id="UP000024332"/>
    </source>
</evidence>
<accession>A0A031LNA9</accession>
<name>A0A031LNA9_9CREN</name>
<dbReference type="CDD" id="cd19362">
    <property type="entry name" value="TenA_C_SsTenA-1-like"/>
    <property type="match status" value="1"/>
</dbReference>
<dbReference type="Proteomes" id="UP000024332">
    <property type="component" value="Unassembled WGS sequence"/>
</dbReference>
<proteinExistence type="predicted"/>
<dbReference type="EMBL" id="JFZT01000043">
    <property type="protein sequence ID" value="EZQ06572.1"/>
    <property type="molecule type" value="Genomic_DNA"/>
</dbReference>
<protein>
    <submittedName>
        <fullName evidence="2">TenA family transcriptional regulator</fullName>
    </submittedName>
</protein>
<dbReference type="AlphaFoldDB" id="A0A031LNA9"/>
<feature type="domain" description="Thiaminase-2/PQQC" evidence="1">
    <location>
        <begin position="11"/>
        <end position="204"/>
    </location>
</feature>
<dbReference type="InterPro" id="IPR016084">
    <property type="entry name" value="Haem_Oase-like_multi-hlx"/>
</dbReference>
<dbReference type="PANTHER" id="PTHR43198">
    <property type="entry name" value="BIFUNCTIONAL TH2 PROTEIN"/>
    <property type="match status" value="1"/>
</dbReference>
<dbReference type="RefSeq" id="WP_048099707.1">
    <property type="nucleotide sequence ID" value="NZ_JFZT01000043.1"/>
</dbReference>
<dbReference type="OrthoDB" id="85443at2157"/>
<dbReference type="STRING" id="1160895.CM19_07260"/>
<dbReference type="Gene3D" id="1.20.910.10">
    <property type="entry name" value="Heme oxygenase-like"/>
    <property type="match status" value="1"/>
</dbReference>
<dbReference type="PANTHER" id="PTHR43198:SF2">
    <property type="entry name" value="SI:CH1073-67J19.1-RELATED"/>
    <property type="match status" value="1"/>
</dbReference>
<dbReference type="InterPro" id="IPR050967">
    <property type="entry name" value="Thiamine_Salvage_TenA"/>
</dbReference>
<dbReference type="GO" id="GO:0005829">
    <property type="term" value="C:cytosol"/>
    <property type="evidence" value="ECO:0007669"/>
    <property type="project" value="TreeGrafter"/>
</dbReference>
<dbReference type="InterPro" id="IPR004305">
    <property type="entry name" value="Thiaminase-2/PQQC"/>
</dbReference>
<keyword evidence="3" id="KW-1185">Reference proteome</keyword>
<gene>
    <name evidence="2" type="ORF">CM19_07260</name>
</gene>
<evidence type="ECO:0000259" key="1">
    <source>
        <dbReference type="Pfam" id="PF03070"/>
    </source>
</evidence>
<reference evidence="2 3" key="1">
    <citation type="submission" date="2014-03" db="EMBL/GenBank/DDBJ databases">
        <title>Draft genome sequence of the novel thermoacidophilic archaea Acidianus copahuensis ALE1 strain, isolated from Copahue volcanic area in Neuquen Argentina.</title>
        <authorList>
            <person name="Urbieta M.S."/>
            <person name="Rascovan N."/>
            <person name="Castro C."/>
            <person name="Revale S."/>
            <person name="Giaveno M.A."/>
            <person name="Vazquez M.P."/>
            <person name="Donati E.R."/>
        </authorList>
    </citation>
    <scope>NUCLEOTIDE SEQUENCE [LARGE SCALE GENOMIC DNA]</scope>
    <source>
        <strain evidence="2 3">ALE1</strain>
    </source>
</reference>
<comment type="caution">
    <text evidence="2">The sequence shown here is derived from an EMBL/GenBank/DDBJ whole genome shotgun (WGS) entry which is preliminary data.</text>
</comment>
<organism evidence="2 3">
    <name type="scientific">Candidatus Acidianus copahuensis</name>
    <dbReference type="NCBI Taxonomy" id="1160895"/>
    <lineage>
        <taxon>Archaea</taxon>
        <taxon>Thermoproteota</taxon>
        <taxon>Thermoprotei</taxon>
        <taxon>Sulfolobales</taxon>
        <taxon>Sulfolobaceae</taxon>
        <taxon>Acidianus</taxon>
    </lineage>
</organism>
<dbReference type="Pfam" id="PF03070">
    <property type="entry name" value="TENA_THI-4"/>
    <property type="match status" value="1"/>
</dbReference>
<dbReference type="SUPFAM" id="SSF48613">
    <property type="entry name" value="Heme oxygenase-like"/>
    <property type="match status" value="1"/>
</dbReference>